<accession>A0AAX7W1R1</accession>
<dbReference type="GO" id="GO:0050839">
    <property type="term" value="F:cell adhesion molecule binding"/>
    <property type="evidence" value="ECO:0007669"/>
    <property type="project" value="TreeGrafter"/>
</dbReference>
<feature type="domain" description="FAS1" evidence="9">
    <location>
        <begin position="330"/>
        <end position="454"/>
    </location>
</feature>
<keyword evidence="7" id="KW-0130">Cell adhesion</keyword>
<dbReference type="GO" id="GO:0005615">
    <property type="term" value="C:extracellular space"/>
    <property type="evidence" value="ECO:0007669"/>
    <property type="project" value="TreeGrafter"/>
</dbReference>
<dbReference type="PANTHER" id="PTHR10900:SF12">
    <property type="entry name" value="PERIOSTIN"/>
    <property type="match status" value="1"/>
</dbReference>
<dbReference type="Proteomes" id="UP000265100">
    <property type="component" value="Chromosome 14"/>
</dbReference>
<sequence>MLDGLMSYPSGLLNNPLHQVMGTKKKYFSTCRNWYRGSICGKKATVIYECCPGYMKMDGMLGCPAVAPIDHVYGSLSIVKASSTQNYADISKLRPEIEGPGSFTFFAPSNEAWDNLDTTVRDALVSNVNIELYNALHYHMVNKRLLTKDLKNGIKVTSMYNDLDLHINHYSNGIVTVNCARIIYANQIATNGVVHVIDRVISTIGNTIQDVIEDLFQNSELLEKLGQPGHYTLFAPTNEAFEQLGIDVLERIQSDKQALKALLSFHLLDSIQCSEGILAGTSYETLEGNNIEIGCDGESLTVNGIKMVRQKDIVTTNGVIHIIDKALVPDSAKQVMELLGSSQSTFSDMVSELGLSSGMRSDAEYTLLAPFNSVFSDEIMSMDQDLLKIILENHILKNKIVLGQLYNGQQLETIGGKLLRVFIYRSAVCIENSCLIRGSKEGSNGALHLMRTLLKPAEKTMYEILTENGGFKIFLSLMEAAGLTDVLRQEGGFTLFAPSDKAFAGLSERDMADINALRTILLYHINNGIFIGGGLEPGVTNLLKSLQGSNLKIVVANNTVKVNSVQVPEADMMATNGVIHFVNKLLYPEGKTFIQLLSYKSAKKRDNCKYLIAVNALCCLVEIPIGSQELQMVLTKLISYIQFKVNLFFVFKVPEMLGWV</sequence>
<evidence type="ECO:0000313" key="12">
    <source>
        <dbReference type="Proteomes" id="UP000265100"/>
    </source>
</evidence>
<evidence type="ECO:0000256" key="8">
    <source>
        <dbReference type="ARBA" id="ARBA00023157"/>
    </source>
</evidence>
<evidence type="ECO:0000256" key="6">
    <source>
        <dbReference type="ARBA" id="ARBA00022737"/>
    </source>
</evidence>
<keyword evidence="4" id="KW-0272">Extracellular matrix</keyword>
<reference evidence="11" key="4">
    <citation type="submission" date="2025-09" db="UniProtKB">
        <authorList>
            <consortium name="Ensembl"/>
        </authorList>
    </citation>
    <scope>IDENTIFICATION</scope>
</reference>
<dbReference type="SUPFAM" id="SSF82153">
    <property type="entry name" value="FAS1 domain"/>
    <property type="match status" value="4"/>
</dbReference>
<reference evidence="11" key="3">
    <citation type="submission" date="2025-08" db="UniProtKB">
        <authorList>
            <consortium name="Ensembl"/>
        </authorList>
    </citation>
    <scope>IDENTIFICATION</scope>
</reference>
<dbReference type="FunFam" id="2.30.180.10:FF:000002">
    <property type="entry name" value="periostin isoform X1"/>
    <property type="match status" value="1"/>
</dbReference>
<feature type="domain" description="EMI" evidence="10">
    <location>
        <begin position="1"/>
        <end position="65"/>
    </location>
</feature>
<dbReference type="FunFam" id="2.30.180.10:FF:000001">
    <property type="entry name" value="periostin isoform X1"/>
    <property type="match status" value="1"/>
</dbReference>
<dbReference type="Pfam" id="PF02469">
    <property type="entry name" value="Fasciclin"/>
    <property type="match status" value="4"/>
</dbReference>
<evidence type="ECO:0000256" key="4">
    <source>
        <dbReference type="ARBA" id="ARBA00022530"/>
    </source>
</evidence>
<dbReference type="GO" id="GO:0030198">
    <property type="term" value="P:extracellular matrix organization"/>
    <property type="evidence" value="ECO:0007669"/>
    <property type="project" value="TreeGrafter"/>
</dbReference>
<reference evidence="11 12" key="1">
    <citation type="submission" date="2018-05" db="EMBL/GenBank/DDBJ databases">
        <authorList>
            <person name="Datahose"/>
        </authorList>
    </citation>
    <scope>NUCLEOTIDE SEQUENCE</scope>
</reference>
<keyword evidence="12" id="KW-1185">Reference proteome</keyword>
<dbReference type="GeneTree" id="ENSGT00530000063860"/>
<organism evidence="11 12">
    <name type="scientific">Astatotilapia calliptera</name>
    <name type="common">Eastern happy</name>
    <name type="synonym">Chromis callipterus</name>
    <dbReference type="NCBI Taxonomy" id="8154"/>
    <lineage>
        <taxon>Eukaryota</taxon>
        <taxon>Metazoa</taxon>
        <taxon>Chordata</taxon>
        <taxon>Craniata</taxon>
        <taxon>Vertebrata</taxon>
        <taxon>Euteleostomi</taxon>
        <taxon>Actinopterygii</taxon>
        <taxon>Neopterygii</taxon>
        <taxon>Teleostei</taxon>
        <taxon>Neoteleostei</taxon>
        <taxon>Acanthomorphata</taxon>
        <taxon>Ovalentaria</taxon>
        <taxon>Cichlomorphae</taxon>
        <taxon>Cichliformes</taxon>
        <taxon>Cichlidae</taxon>
        <taxon>African cichlids</taxon>
        <taxon>Pseudocrenilabrinae</taxon>
        <taxon>Haplochromini</taxon>
        <taxon>Astatotilapia</taxon>
    </lineage>
</organism>
<evidence type="ECO:0000256" key="3">
    <source>
        <dbReference type="ARBA" id="ARBA00022525"/>
    </source>
</evidence>
<keyword evidence="5" id="KW-0732">Signal</keyword>
<dbReference type="FunFam" id="2.30.180.10:FF:000003">
    <property type="entry name" value="periostin isoform X1"/>
    <property type="match status" value="1"/>
</dbReference>
<evidence type="ECO:0000256" key="2">
    <source>
        <dbReference type="ARBA" id="ARBA00022479"/>
    </source>
</evidence>
<dbReference type="FunFam" id="2.30.180.10:FF:000032">
    <property type="entry name" value="Fasciclin domain-containing protein, putative"/>
    <property type="match status" value="1"/>
</dbReference>
<feature type="domain" description="FAS1" evidence="9">
    <location>
        <begin position="196"/>
        <end position="327"/>
    </location>
</feature>
<dbReference type="GO" id="GO:0007155">
    <property type="term" value="P:cell adhesion"/>
    <property type="evidence" value="ECO:0007669"/>
    <property type="project" value="UniProtKB-KW"/>
</dbReference>
<dbReference type="InterPro" id="IPR000782">
    <property type="entry name" value="FAS1_domain"/>
</dbReference>
<dbReference type="GO" id="GO:0031012">
    <property type="term" value="C:extracellular matrix"/>
    <property type="evidence" value="ECO:0007669"/>
    <property type="project" value="TreeGrafter"/>
</dbReference>
<dbReference type="SMART" id="SM00554">
    <property type="entry name" value="FAS1"/>
    <property type="match status" value="4"/>
</dbReference>
<reference evidence="12" key="2">
    <citation type="submission" date="2023-03" db="EMBL/GenBank/DDBJ databases">
        <authorList>
            <consortium name="Wellcome Sanger Institute Data Sharing"/>
        </authorList>
    </citation>
    <scope>NUCLEOTIDE SEQUENCE [LARGE SCALE GENOMIC DNA]</scope>
</reference>
<protein>
    <recommendedName>
        <fullName evidence="13">Periostin, osteoblast specific factor b</fullName>
    </recommendedName>
</protein>
<dbReference type="PANTHER" id="PTHR10900">
    <property type="entry name" value="PERIOSTIN-RELATED"/>
    <property type="match status" value="1"/>
</dbReference>
<evidence type="ECO:0000259" key="9">
    <source>
        <dbReference type="PROSITE" id="PS50213"/>
    </source>
</evidence>
<evidence type="ECO:0008006" key="13">
    <source>
        <dbReference type="Google" id="ProtNLM"/>
    </source>
</evidence>
<dbReference type="InterPro" id="IPR011489">
    <property type="entry name" value="EMI_domain"/>
</dbReference>
<evidence type="ECO:0000259" key="10">
    <source>
        <dbReference type="PROSITE" id="PS51041"/>
    </source>
</evidence>
<evidence type="ECO:0000313" key="11">
    <source>
        <dbReference type="Ensembl" id="ENSACLP00000082781.1"/>
    </source>
</evidence>
<evidence type="ECO:0000256" key="5">
    <source>
        <dbReference type="ARBA" id="ARBA00022729"/>
    </source>
</evidence>
<dbReference type="Ensembl" id="ENSACLT00000055417.1">
    <property type="protein sequence ID" value="ENSACLP00000082781.1"/>
    <property type="gene ID" value="ENSACLG00000025319.2"/>
</dbReference>
<dbReference type="PROSITE" id="PS51041">
    <property type="entry name" value="EMI"/>
    <property type="match status" value="1"/>
</dbReference>
<keyword evidence="2" id="KW-0301">Gamma-carboxyglutamic acid</keyword>
<dbReference type="AlphaFoldDB" id="A0AAX7W1R1"/>
<dbReference type="Gene3D" id="2.30.180.10">
    <property type="entry name" value="FAS1 domain"/>
    <property type="match status" value="4"/>
</dbReference>
<name>A0AAX7W1R1_ASTCA</name>
<proteinExistence type="predicted"/>
<keyword evidence="8" id="KW-1015">Disulfide bond</keyword>
<keyword evidence="3" id="KW-0964">Secreted</keyword>
<keyword evidence="6" id="KW-0677">Repeat</keyword>
<dbReference type="PROSITE" id="PS50213">
    <property type="entry name" value="FAS1"/>
    <property type="match status" value="4"/>
</dbReference>
<comment type="subcellular location">
    <subcellularLocation>
        <location evidence="1">Secreted</location>
        <location evidence="1">Extracellular space</location>
        <location evidence="1">Extracellular matrix</location>
    </subcellularLocation>
</comment>
<dbReference type="InterPro" id="IPR036378">
    <property type="entry name" value="FAS1_dom_sf"/>
</dbReference>
<feature type="domain" description="FAS1" evidence="9">
    <location>
        <begin position="458"/>
        <end position="586"/>
    </location>
</feature>
<dbReference type="InterPro" id="IPR050904">
    <property type="entry name" value="Adhesion/Biosynth-related"/>
</dbReference>
<evidence type="ECO:0000256" key="7">
    <source>
        <dbReference type="ARBA" id="ARBA00022889"/>
    </source>
</evidence>
<evidence type="ECO:0000256" key="1">
    <source>
        <dbReference type="ARBA" id="ARBA00004498"/>
    </source>
</evidence>
<feature type="domain" description="FAS1" evidence="9">
    <location>
        <begin position="71"/>
        <end position="201"/>
    </location>
</feature>